<dbReference type="RefSeq" id="WP_408259704.1">
    <property type="nucleotide sequence ID" value="NZ_JAQQCK010000003.1"/>
</dbReference>
<reference evidence="1 2" key="1">
    <citation type="journal article" date="2024" name="Chem. Sci.">
        <title>Discovery of megapolipeptins by genome mining of a Burkholderiales bacteria collection.</title>
        <authorList>
            <person name="Paulo B.S."/>
            <person name="Recchia M.J.J."/>
            <person name="Lee S."/>
            <person name="Fergusson C.H."/>
            <person name="Romanowski S.B."/>
            <person name="Hernandez A."/>
            <person name="Krull N."/>
            <person name="Liu D.Y."/>
            <person name="Cavanagh H."/>
            <person name="Bos A."/>
            <person name="Gray C.A."/>
            <person name="Murphy B.T."/>
            <person name="Linington R.G."/>
            <person name="Eustaquio A.S."/>
        </authorList>
    </citation>
    <scope>NUCLEOTIDE SEQUENCE [LARGE SCALE GENOMIC DNA]</scope>
    <source>
        <strain evidence="1 2">RL17-351-BIE-A</strain>
    </source>
</reference>
<keyword evidence="2" id="KW-1185">Reference proteome</keyword>
<accession>A0ABW9BBJ2</accession>
<evidence type="ECO:0000313" key="1">
    <source>
        <dbReference type="EMBL" id="MFM0238034.1"/>
    </source>
</evidence>
<proteinExistence type="predicted"/>
<organism evidence="1 2">
    <name type="scientific">Paraburkholderia phytofirmans</name>
    <dbReference type="NCBI Taxonomy" id="261302"/>
    <lineage>
        <taxon>Bacteria</taxon>
        <taxon>Pseudomonadati</taxon>
        <taxon>Pseudomonadota</taxon>
        <taxon>Betaproteobacteria</taxon>
        <taxon>Burkholderiales</taxon>
        <taxon>Burkholderiaceae</taxon>
        <taxon>Paraburkholderia</taxon>
    </lineage>
</organism>
<gene>
    <name evidence="1" type="ORF">PQR03_07820</name>
</gene>
<protein>
    <submittedName>
        <fullName evidence="1">Uncharacterized protein</fullName>
    </submittedName>
</protein>
<comment type="caution">
    <text evidence="1">The sequence shown here is derived from an EMBL/GenBank/DDBJ whole genome shotgun (WGS) entry which is preliminary data.</text>
</comment>
<dbReference type="Proteomes" id="UP001629274">
    <property type="component" value="Unassembled WGS sequence"/>
</dbReference>
<name>A0ABW9BBJ2_9BURK</name>
<dbReference type="EMBL" id="JAQQDR010000003">
    <property type="protein sequence ID" value="MFM0238034.1"/>
    <property type="molecule type" value="Genomic_DNA"/>
</dbReference>
<evidence type="ECO:0000313" key="2">
    <source>
        <dbReference type="Proteomes" id="UP001629274"/>
    </source>
</evidence>
<sequence length="41" mass="4544">MSALCTVNPRDGVVHTLELATPLTIHGHDATVFVLTHWFKD</sequence>